<gene>
    <name evidence="3" type="ORF">GCM10023313_11280</name>
</gene>
<keyword evidence="1" id="KW-0472">Membrane</keyword>
<dbReference type="EMBL" id="BAABJI010000001">
    <property type="protein sequence ID" value="GAA4909909.1"/>
    <property type="molecule type" value="Genomic_DNA"/>
</dbReference>
<keyword evidence="4" id="KW-1185">Reference proteome</keyword>
<keyword evidence="1" id="KW-0812">Transmembrane</keyword>
<dbReference type="SMART" id="SM00740">
    <property type="entry name" value="PASTA"/>
    <property type="match status" value="3"/>
</dbReference>
<dbReference type="RefSeq" id="WP_345329973.1">
    <property type="nucleotide sequence ID" value="NZ_BAABJI010000001.1"/>
</dbReference>
<keyword evidence="1" id="KW-1133">Transmembrane helix</keyword>
<dbReference type="Proteomes" id="UP001501436">
    <property type="component" value="Unassembled WGS sequence"/>
</dbReference>
<proteinExistence type="predicted"/>
<dbReference type="SUPFAM" id="SSF54184">
    <property type="entry name" value="Penicillin-binding protein 2x (pbp-2x), c-terminal domain"/>
    <property type="match status" value="1"/>
</dbReference>
<organism evidence="3 4">
    <name type="scientific">Mucilaginibacter defluvii</name>
    <dbReference type="NCBI Taxonomy" id="1196019"/>
    <lineage>
        <taxon>Bacteria</taxon>
        <taxon>Pseudomonadati</taxon>
        <taxon>Bacteroidota</taxon>
        <taxon>Sphingobacteriia</taxon>
        <taxon>Sphingobacteriales</taxon>
        <taxon>Sphingobacteriaceae</taxon>
        <taxon>Mucilaginibacter</taxon>
    </lineage>
</organism>
<feature type="domain" description="PASTA" evidence="2">
    <location>
        <begin position="182"/>
        <end position="253"/>
    </location>
</feature>
<reference evidence="4" key="1">
    <citation type="journal article" date="2019" name="Int. J. Syst. Evol. Microbiol.">
        <title>The Global Catalogue of Microorganisms (GCM) 10K type strain sequencing project: providing services to taxonomists for standard genome sequencing and annotation.</title>
        <authorList>
            <consortium name="The Broad Institute Genomics Platform"/>
            <consortium name="The Broad Institute Genome Sequencing Center for Infectious Disease"/>
            <person name="Wu L."/>
            <person name="Ma J."/>
        </authorList>
    </citation>
    <scope>NUCLEOTIDE SEQUENCE [LARGE SCALE GENOMIC DNA]</scope>
    <source>
        <strain evidence="4">JCM 18283</strain>
    </source>
</reference>
<evidence type="ECO:0000256" key="1">
    <source>
        <dbReference type="SAM" id="Phobius"/>
    </source>
</evidence>
<evidence type="ECO:0000259" key="2">
    <source>
        <dbReference type="PROSITE" id="PS51178"/>
    </source>
</evidence>
<evidence type="ECO:0000313" key="4">
    <source>
        <dbReference type="Proteomes" id="UP001501436"/>
    </source>
</evidence>
<dbReference type="Gene3D" id="3.30.10.20">
    <property type="match status" value="3"/>
</dbReference>
<dbReference type="PROSITE" id="PS51178">
    <property type="entry name" value="PASTA"/>
    <property type="match status" value="2"/>
</dbReference>
<protein>
    <recommendedName>
        <fullName evidence="2">PASTA domain-containing protein</fullName>
    </recommendedName>
</protein>
<accession>A0ABP9FR78</accession>
<dbReference type="CDD" id="cd06577">
    <property type="entry name" value="PASTA_pknB"/>
    <property type="match status" value="3"/>
</dbReference>
<comment type="caution">
    <text evidence="3">The sequence shown here is derived from an EMBL/GenBank/DDBJ whole genome shotgun (WGS) entry which is preliminary data.</text>
</comment>
<dbReference type="Pfam" id="PF03793">
    <property type="entry name" value="PASTA"/>
    <property type="match status" value="3"/>
</dbReference>
<feature type="transmembrane region" description="Helical" evidence="1">
    <location>
        <begin position="16"/>
        <end position="38"/>
    </location>
</feature>
<feature type="domain" description="PASTA" evidence="2">
    <location>
        <begin position="41"/>
        <end position="107"/>
    </location>
</feature>
<dbReference type="InterPro" id="IPR005543">
    <property type="entry name" value="PASTA_dom"/>
</dbReference>
<name>A0ABP9FR78_9SPHI</name>
<evidence type="ECO:0000313" key="3">
    <source>
        <dbReference type="EMBL" id="GAA4909909.1"/>
    </source>
</evidence>
<sequence>MSKFGAYIKSASFGKTLLFAAGTVLAVVLIAFFSLSYYTRHGSGIPVPKLKGMNIDRAIQLLNEQGFEYKIDSAYIADQPPGTVIEQDPDPETNVKEGRVIYLTIVTTQAPMVSLPDMEQNNYREALATLANYGLKLGDTSYRSDIARDRVLEVRFGGKVIGPGTKLPKGSSVDLVLGDGQGASEVDIPDLLNQDLDAARFAIKGAGLTLGTVTYEGTITDSSNVIIVAQSPMPTDSASKTSIGTRINVTVSQGNATPLPSDEQN</sequence>